<accession>A0A7W7FW82</accession>
<dbReference type="AlphaFoldDB" id="A0A7W7FW82"/>
<protein>
    <submittedName>
        <fullName evidence="1">Uncharacterized protein</fullName>
    </submittedName>
</protein>
<evidence type="ECO:0000313" key="2">
    <source>
        <dbReference type="Proteomes" id="UP000533598"/>
    </source>
</evidence>
<comment type="caution">
    <text evidence="1">The sequence shown here is derived from an EMBL/GenBank/DDBJ whole genome shotgun (WGS) entry which is preliminary data.</text>
</comment>
<proteinExistence type="predicted"/>
<reference evidence="1 2" key="1">
    <citation type="submission" date="2020-08" db="EMBL/GenBank/DDBJ databases">
        <title>Sequencing the genomes of 1000 actinobacteria strains.</title>
        <authorList>
            <person name="Klenk H.-P."/>
        </authorList>
    </citation>
    <scope>NUCLEOTIDE SEQUENCE [LARGE SCALE GENOMIC DNA]</scope>
    <source>
        <strain evidence="1 2">DSM 44230</strain>
    </source>
</reference>
<organism evidence="1 2">
    <name type="scientific">Crossiella cryophila</name>
    <dbReference type="NCBI Taxonomy" id="43355"/>
    <lineage>
        <taxon>Bacteria</taxon>
        <taxon>Bacillati</taxon>
        <taxon>Actinomycetota</taxon>
        <taxon>Actinomycetes</taxon>
        <taxon>Pseudonocardiales</taxon>
        <taxon>Pseudonocardiaceae</taxon>
        <taxon>Crossiella</taxon>
    </lineage>
</organism>
<gene>
    <name evidence="1" type="ORF">HNR67_005446</name>
</gene>
<dbReference type="EMBL" id="JACHMH010000001">
    <property type="protein sequence ID" value="MBB4679328.1"/>
    <property type="molecule type" value="Genomic_DNA"/>
</dbReference>
<dbReference type="Proteomes" id="UP000533598">
    <property type="component" value="Unassembled WGS sequence"/>
</dbReference>
<sequence>MTSETAYDHAELAGHLGLRDWQVLAAREFGLLPAPDAAGRWSAAAAAALTGEVDRILAAVGEEYPVGGPRSAGRLAARSGLPVTPADVAALAERGVLTVAARYTGNGQSHDLFAPAQLDRVAEEQAGALAAVVAERTEWIAAGLSVEEAARALGWQRQDQFLEFAQRRGLVGKHGHYARADIEALTR</sequence>
<keyword evidence="2" id="KW-1185">Reference proteome</keyword>
<dbReference type="RefSeq" id="WP_185005089.1">
    <property type="nucleotide sequence ID" value="NZ_JACHMH010000001.1"/>
</dbReference>
<evidence type="ECO:0000313" key="1">
    <source>
        <dbReference type="EMBL" id="MBB4679328.1"/>
    </source>
</evidence>
<name>A0A7W7FW82_9PSEU</name>